<dbReference type="AlphaFoldDB" id="A0A370HD71"/>
<protein>
    <submittedName>
        <fullName evidence="2">Uncharacterized protein</fullName>
    </submittedName>
</protein>
<reference evidence="2 3" key="1">
    <citation type="submission" date="2018-07" db="EMBL/GenBank/DDBJ databases">
        <title>Genomic Encyclopedia of Type Strains, Phase IV (KMG-IV): sequencing the most valuable type-strain genomes for metagenomic binning, comparative biology and taxonomic classification.</title>
        <authorList>
            <person name="Goeker M."/>
        </authorList>
    </citation>
    <scope>NUCLEOTIDE SEQUENCE [LARGE SCALE GENOMIC DNA]</scope>
    <source>
        <strain evidence="2 3">DSM 44952</strain>
    </source>
</reference>
<sequence length="158" mass="17250">MMAENKNNDDSRRNYRIKVEFADFFQWGLYQIKPVVPDTEYSGDPNRPGPQRRDDQTGLPIWRLPVTDAGEPNSRRASYDVYLLSDTDPVPGTQEFGRGMRPIALEGVTVQPRIGGQGEYKFIQYVVRATGFSELPSTGGRSGGSGSAGGSASGKTAS</sequence>
<comment type="caution">
    <text evidence="2">The sequence shown here is derived from an EMBL/GenBank/DDBJ whole genome shotgun (WGS) entry which is preliminary data.</text>
</comment>
<feature type="region of interest" description="Disordered" evidence="1">
    <location>
        <begin position="133"/>
        <end position="158"/>
    </location>
</feature>
<accession>A0A370HD71</accession>
<feature type="compositionally biased region" description="Gly residues" evidence="1">
    <location>
        <begin position="140"/>
        <end position="152"/>
    </location>
</feature>
<organism evidence="2 3">
    <name type="scientific">Nocardia mexicana</name>
    <dbReference type="NCBI Taxonomy" id="279262"/>
    <lineage>
        <taxon>Bacteria</taxon>
        <taxon>Bacillati</taxon>
        <taxon>Actinomycetota</taxon>
        <taxon>Actinomycetes</taxon>
        <taxon>Mycobacteriales</taxon>
        <taxon>Nocardiaceae</taxon>
        <taxon>Nocardia</taxon>
    </lineage>
</organism>
<dbReference type="Proteomes" id="UP000255355">
    <property type="component" value="Unassembled WGS sequence"/>
</dbReference>
<gene>
    <name evidence="2" type="ORF">DFR68_102797</name>
</gene>
<dbReference type="STRING" id="1210089.GCA_001613165_03813"/>
<evidence type="ECO:0000313" key="3">
    <source>
        <dbReference type="Proteomes" id="UP000255355"/>
    </source>
</evidence>
<name>A0A370HD71_9NOCA</name>
<evidence type="ECO:0000256" key="1">
    <source>
        <dbReference type="SAM" id="MobiDB-lite"/>
    </source>
</evidence>
<proteinExistence type="predicted"/>
<keyword evidence="3" id="KW-1185">Reference proteome</keyword>
<dbReference type="EMBL" id="QQAZ01000002">
    <property type="protein sequence ID" value="RDI54667.1"/>
    <property type="molecule type" value="Genomic_DNA"/>
</dbReference>
<feature type="region of interest" description="Disordered" evidence="1">
    <location>
        <begin position="36"/>
        <end position="71"/>
    </location>
</feature>
<evidence type="ECO:0000313" key="2">
    <source>
        <dbReference type="EMBL" id="RDI54667.1"/>
    </source>
</evidence>